<keyword evidence="3" id="KW-1185">Reference proteome</keyword>
<name>A0ABY4X9M7_9SPHN</name>
<dbReference type="RefSeq" id="WP_252167455.1">
    <property type="nucleotide sequence ID" value="NZ_CP084930.1"/>
</dbReference>
<reference evidence="2" key="1">
    <citation type="journal article" date="2022" name="Toxins">
        <title>Genomic Analysis of Sphingopyxis sp. USTB-05 for Biodegrading Cyanobacterial Hepatotoxins.</title>
        <authorList>
            <person name="Liu C."/>
            <person name="Xu Q."/>
            <person name="Zhao Z."/>
            <person name="Zhang H."/>
            <person name="Liu X."/>
            <person name="Yin C."/>
            <person name="Liu Y."/>
            <person name="Yan H."/>
        </authorList>
    </citation>
    <scope>NUCLEOTIDE SEQUENCE</scope>
    <source>
        <strain evidence="2">NBD5</strain>
    </source>
</reference>
<dbReference type="SUPFAM" id="SSF64307">
    <property type="entry name" value="SirA-like"/>
    <property type="match status" value="1"/>
</dbReference>
<gene>
    <name evidence="2" type="ORF">LHA26_04025</name>
</gene>
<dbReference type="EMBL" id="CP084930">
    <property type="protein sequence ID" value="USI73649.1"/>
    <property type="molecule type" value="Genomic_DNA"/>
</dbReference>
<feature type="domain" description="UPF0033" evidence="1">
    <location>
        <begin position="6"/>
        <end position="59"/>
    </location>
</feature>
<dbReference type="Pfam" id="PF01206">
    <property type="entry name" value="TusA"/>
    <property type="match status" value="1"/>
</dbReference>
<evidence type="ECO:0000313" key="3">
    <source>
        <dbReference type="Proteomes" id="UP001056937"/>
    </source>
</evidence>
<sequence>MTGAALDLRGLRCPWPVLRAARALREGGGAGLAVRLDDERAVSEIHALAAAQGRSVRTVDDWVHLGPQTIDEGGK</sequence>
<dbReference type="InterPro" id="IPR001455">
    <property type="entry name" value="TusA-like"/>
</dbReference>
<dbReference type="Gene3D" id="3.30.110.40">
    <property type="entry name" value="TusA-like domain"/>
    <property type="match status" value="1"/>
</dbReference>
<dbReference type="CDD" id="cd00291">
    <property type="entry name" value="SirA_YedF_YeeD"/>
    <property type="match status" value="1"/>
</dbReference>
<protein>
    <submittedName>
        <fullName evidence="2">Sulfurtransferase TusA family protein</fullName>
    </submittedName>
</protein>
<accession>A0ABY4X9M7</accession>
<proteinExistence type="predicted"/>
<dbReference type="InterPro" id="IPR036868">
    <property type="entry name" value="TusA-like_sf"/>
</dbReference>
<organism evidence="2 3">
    <name type="scientific">Sphingomonas morindae</name>
    <dbReference type="NCBI Taxonomy" id="1541170"/>
    <lineage>
        <taxon>Bacteria</taxon>
        <taxon>Pseudomonadati</taxon>
        <taxon>Pseudomonadota</taxon>
        <taxon>Alphaproteobacteria</taxon>
        <taxon>Sphingomonadales</taxon>
        <taxon>Sphingomonadaceae</taxon>
        <taxon>Sphingomonas</taxon>
    </lineage>
</organism>
<dbReference type="Proteomes" id="UP001056937">
    <property type="component" value="Chromosome 1"/>
</dbReference>
<evidence type="ECO:0000313" key="2">
    <source>
        <dbReference type="EMBL" id="USI73649.1"/>
    </source>
</evidence>
<evidence type="ECO:0000259" key="1">
    <source>
        <dbReference type="Pfam" id="PF01206"/>
    </source>
</evidence>